<dbReference type="Proteomes" id="UP001305414">
    <property type="component" value="Unassembled WGS sequence"/>
</dbReference>
<organism evidence="2 3">
    <name type="scientific">Xylaria bambusicola</name>
    <dbReference type="NCBI Taxonomy" id="326684"/>
    <lineage>
        <taxon>Eukaryota</taxon>
        <taxon>Fungi</taxon>
        <taxon>Dikarya</taxon>
        <taxon>Ascomycota</taxon>
        <taxon>Pezizomycotina</taxon>
        <taxon>Sordariomycetes</taxon>
        <taxon>Xylariomycetidae</taxon>
        <taxon>Xylariales</taxon>
        <taxon>Xylariaceae</taxon>
        <taxon>Xylaria</taxon>
    </lineage>
</organism>
<feature type="compositionally biased region" description="Polar residues" evidence="1">
    <location>
        <begin position="77"/>
        <end position="87"/>
    </location>
</feature>
<accession>A0AAN7UFG4</accession>
<reference evidence="2 3" key="1">
    <citation type="submission" date="2023-10" db="EMBL/GenBank/DDBJ databases">
        <title>Draft genome sequence of Xylaria bambusicola isolate GMP-LS, the root and basal stem rot pathogen of sugarcane in Indonesia.</title>
        <authorList>
            <person name="Selvaraj P."/>
            <person name="Muralishankar V."/>
            <person name="Muruganantham S."/>
            <person name="Sp S."/>
            <person name="Haryani S."/>
            <person name="Lau K.J.X."/>
            <person name="Naqvi N.I."/>
        </authorList>
    </citation>
    <scope>NUCLEOTIDE SEQUENCE [LARGE SCALE GENOMIC DNA]</scope>
    <source>
        <strain evidence="2">GMP-LS</strain>
    </source>
</reference>
<evidence type="ECO:0000256" key="1">
    <source>
        <dbReference type="SAM" id="MobiDB-lite"/>
    </source>
</evidence>
<keyword evidence="3" id="KW-1185">Reference proteome</keyword>
<proteinExistence type="predicted"/>
<name>A0AAN7UFG4_9PEZI</name>
<sequence>MGSSARIVSLGSLRTEILNSRDAAFLFSRITNVISLVTESRTYRVAPERYHVVGARGGQWAIDDDLTRGPTMDEETNPTGSFTTPTD</sequence>
<evidence type="ECO:0000313" key="2">
    <source>
        <dbReference type="EMBL" id="KAK5631290.1"/>
    </source>
</evidence>
<evidence type="ECO:0000313" key="3">
    <source>
        <dbReference type="Proteomes" id="UP001305414"/>
    </source>
</evidence>
<dbReference type="AlphaFoldDB" id="A0AAN7UFG4"/>
<feature type="region of interest" description="Disordered" evidence="1">
    <location>
        <begin position="63"/>
        <end position="87"/>
    </location>
</feature>
<protein>
    <submittedName>
        <fullName evidence="2">Uncharacterized protein</fullName>
    </submittedName>
</protein>
<gene>
    <name evidence="2" type="ORF">RRF57_007004</name>
</gene>
<dbReference type="EMBL" id="JAWHQM010000019">
    <property type="protein sequence ID" value="KAK5631290.1"/>
    <property type="molecule type" value="Genomic_DNA"/>
</dbReference>
<comment type="caution">
    <text evidence="2">The sequence shown here is derived from an EMBL/GenBank/DDBJ whole genome shotgun (WGS) entry which is preliminary data.</text>
</comment>